<proteinExistence type="predicted"/>
<reference evidence="1" key="1">
    <citation type="journal article" date="2020" name="bioRxiv">
        <title>Whole genome comparisons of ergot fungi reveals the divergence and evolution of species within the genus Claviceps are the result of varying mechanisms driving genome evolution and host range expansion.</title>
        <authorList>
            <person name="Wyka S.A."/>
            <person name="Mondo S.J."/>
            <person name="Liu M."/>
            <person name="Dettman J."/>
            <person name="Nalam V."/>
            <person name="Broders K.D."/>
        </authorList>
    </citation>
    <scope>NUCLEOTIDE SEQUENCE</scope>
    <source>
        <strain evidence="1">CCC 489</strain>
    </source>
</reference>
<name>A0A8K0J264_9HYPO</name>
<protein>
    <submittedName>
        <fullName evidence="1">Uncharacterized protein</fullName>
    </submittedName>
</protein>
<dbReference type="AlphaFoldDB" id="A0A8K0J264"/>
<evidence type="ECO:0000313" key="1">
    <source>
        <dbReference type="EMBL" id="KAG5919227.1"/>
    </source>
</evidence>
<keyword evidence="2" id="KW-1185">Reference proteome</keyword>
<dbReference type="EMBL" id="SRPY01000683">
    <property type="protein sequence ID" value="KAG5919227.1"/>
    <property type="molecule type" value="Genomic_DNA"/>
</dbReference>
<dbReference type="Proteomes" id="UP000811619">
    <property type="component" value="Unassembled WGS sequence"/>
</dbReference>
<comment type="caution">
    <text evidence="1">The sequence shown here is derived from an EMBL/GenBank/DDBJ whole genome shotgun (WGS) entry which is preliminary data.</text>
</comment>
<evidence type="ECO:0000313" key="2">
    <source>
        <dbReference type="Proteomes" id="UP000811619"/>
    </source>
</evidence>
<organism evidence="1 2">
    <name type="scientific">Claviceps africana</name>
    <dbReference type="NCBI Taxonomy" id="83212"/>
    <lineage>
        <taxon>Eukaryota</taxon>
        <taxon>Fungi</taxon>
        <taxon>Dikarya</taxon>
        <taxon>Ascomycota</taxon>
        <taxon>Pezizomycotina</taxon>
        <taxon>Sordariomycetes</taxon>
        <taxon>Hypocreomycetidae</taxon>
        <taxon>Hypocreales</taxon>
        <taxon>Clavicipitaceae</taxon>
        <taxon>Claviceps</taxon>
    </lineage>
</organism>
<accession>A0A8K0J264</accession>
<sequence length="78" mass="8300">MPGSCHHPPSPNAPAQILVPRRPFSAFCQTIVGQDSNPRAKDDRAVLVLVLVLVLTMKTVHTRSPCSVAAVTLELADG</sequence>
<gene>
    <name evidence="1" type="ORF">E4U42_006580</name>
</gene>